<evidence type="ECO:0000313" key="6">
    <source>
        <dbReference type="Proteomes" id="UP000887569"/>
    </source>
</evidence>
<evidence type="ECO:0000256" key="3">
    <source>
        <dbReference type="PROSITE-ProRule" id="PRU00023"/>
    </source>
</evidence>
<keyword evidence="6" id="KW-1185">Reference proteome</keyword>
<feature type="region of interest" description="Disordered" evidence="4">
    <location>
        <begin position="409"/>
        <end position="431"/>
    </location>
</feature>
<accession>A0A914ZUE6</accession>
<dbReference type="Gene3D" id="1.10.533.10">
    <property type="entry name" value="Death Domain, Fas"/>
    <property type="match status" value="1"/>
</dbReference>
<organism evidence="6 7">
    <name type="scientific">Parascaris univalens</name>
    <name type="common">Nematode worm</name>
    <dbReference type="NCBI Taxonomy" id="6257"/>
    <lineage>
        <taxon>Eukaryota</taxon>
        <taxon>Metazoa</taxon>
        <taxon>Ecdysozoa</taxon>
        <taxon>Nematoda</taxon>
        <taxon>Chromadorea</taxon>
        <taxon>Rhabditida</taxon>
        <taxon>Spirurina</taxon>
        <taxon>Ascaridomorpha</taxon>
        <taxon>Ascaridoidea</taxon>
        <taxon>Ascarididae</taxon>
        <taxon>Parascaris</taxon>
    </lineage>
</organism>
<feature type="repeat" description="ANK" evidence="3">
    <location>
        <begin position="351"/>
        <end position="383"/>
    </location>
</feature>
<dbReference type="InterPro" id="IPR002110">
    <property type="entry name" value="Ankyrin_rpt"/>
</dbReference>
<dbReference type="CDD" id="cd08310">
    <property type="entry name" value="Death_NFkB-like"/>
    <property type="match status" value="1"/>
</dbReference>
<dbReference type="Proteomes" id="UP000887569">
    <property type="component" value="Unplaced"/>
</dbReference>
<protein>
    <submittedName>
        <fullName evidence="7">Death domain-containing protein</fullName>
    </submittedName>
</protein>
<dbReference type="GO" id="GO:0007165">
    <property type="term" value="P:signal transduction"/>
    <property type="evidence" value="ECO:0007669"/>
    <property type="project" value="InterPro"/>
</dbReference>
<feature type="compositionally biased region" description="Polar residues" evidence="4">
    <location>
        <begin position="410"/>
        <end position="431"/>
    </location>
</feature>
<dbReference type="Pfam" id="PF12796">
    <property type="entry name" value="Ank_2"/>
    <property type="match status" value="2"/>
</dbReference>
<dbReference type="AlphaFoldDB" id="A0A914ZUE6"/>
<dbReference type="PANTHER" id="PTHR24198:SF165">
    <property type="entry name" value="ANKYRIN REPEAT-CONTAINING PROTEIN-RELATED"/>
    <property type="match status" value="1"/>
</dbReference>
<dbReference type="SUPFAM" id="SSF47986">
    <property type="entry name" value="DEATH domain"/>
    <property type="match status" value="1"/>
</dbReference>
<dbReference type="PANTHER" id="PTHR24198">
    <property type="entry name" value="ANKYRIN REPEAT AND PROTEIN KINASE DOMAIN-CONTAINING PROTEIN"/>
    <property type="match status" value="1"/>
</dbReference>
<evidence type="ECO:0000259" key="5">
    <source>
        <dbReference type="SMART" id="SM00005"/>
    </source>
</evidence>
<dbReference type="PROSITE" id="PS50088">
    <property type="entry name" value="ANK_REPEAT"/>
    <property type="match status" value="2"/>
</dbReference>
<reference evidence="7" key="1">
    <citation type="submission" date="2022-11" db="UniProtKB">
        <authorList>
            <consortium name="WormBaseParasite"/>
        </authorList>
    </citation>
    <scope>IDENTIFICATION</scope>
</reference>
<dbReference type="InterPro" id="IPR011029">
    <property type="entry name" value="DEATH-like_dom_sf"/>
</dbReference>
<dbReference type="InterPro" id="IPR036770">
    <property type="entry name" value="Ankyrin_rpt-contain_sf"/>
</dbReference>
<evidence type="ECO:0000256" key="4">
    <source>
        <dbReference type="SAM" id="MobiDB-lite"/>
    </source>
</evidence>
<keyword evidence="1" id="KW-0677">Repeat</keyword>
<dbReference type="SMART" id="SM00005">
    <property type="entry name" value="DEATH"/>
    <property type="match status" value="1"/>
</dbReference>
<dbReference type="SUPFAM" id="SSF48403">
    <property type="entry name" value="Ankyrin repeat"/>
    <property type="match status" value="1"/>
</dbReference>
<sequence>RLYVKEIGAERAKELTSQVLSEEECTIGEEFQHGYQDYHRECEKEKTLLRIMVEACTPSASAAVVCEPVLADNEPIVVVEISQQTIRKAGETIWVLLNKEPTELNVVLSDDDGDFMQPIECVKLYEKLLIFTVPHMREVHDNGIDLSKSNLVARDAVESKVPCDPYSSQDVGKIEATGGEVTIETSKPQHSAVADKQLAEAEQPSNNVDVQQAVSEALSWETTTLAETVQDAYGQSTKMPQKIILQFGEQQIVLPVTFQYDNVDSGERKHSDSRAAQISSLFSFAADGDPLALLTPLVHLLSECDSDGCNALHLAARNKQNFALKTLLTALRESCASNEEAVAILNARNARGQTPLHCAVRAGDADCVHYLLSAGARNNIPDNNLNTVIHYLGEVYNDDIYKEILEQSHAEGSTDPNNANNCSAESPLASKNSDGYTPAHIAVQKLKLGLLEALIEVGAPTDVPDNNGETPLISAVLMDDVETASVLLMNKCNANAISKCCDTPLGIACRRKNLVLIGRLLDAGADPQLSDKDGKIPAECEDEEVQKILHGERVRTEDPTREAAVNGESSQAAGDGADDEEDALVSYRMRAINADDVSCLDYLTRLRLAKLLDADEKWINLAENLGCGHMVEFIRVCTDDASSPTMILLDQYEQMPNANLATVAQSLEEMGETTGVRLLRSGNEHE</sequence>
<feature type="region of interest" description="Disordered" evidence="4">
    <location>
        <begin position="554"/>
        <end position="579"/>
    </location>
</feature>
<evidence type="ECO:0000256" key="2">
    <source>
        <dbReference type="ARBA" id="ARBA00023043"/>
    </source>
</evidence>
<dbReference type="Gene3D" id="1.25.40.20">
    <property type="entry name" value="Ankyrin repeat-containing domain"/>
    <property type="match status" value="2"/>
</dbReference>
<name>A0A914ZUE6_PARUN</name>
<dbReference type="WBParaSite" id="PgB23_g017_t02">
    <property type="protein sequence ID" value="PgB23_g017_t02"/>
    <property type="gene ID" value="PgB23_g017"/>
</dbReference>
<dbReference type="Pfam" id="PF00531">
    <property type="entry name" value="Death"/>
    <property type="match status" value="1"/>
</dbReference>
<proteinExistence type="predicted"/>
<dbReference type="SMART" id="SM00248">
    <property type="entry name" value="ANK"/>
    <property type="match status" value="5"/>
</dbReference>
<dbReference type="PROSITE" id="PS50297">
    <property type="entry name" value="ANK_REP_REGION"/>
    <property type="match status" value="2"/>
</dbReference>
<evidence type="ECO:0000256" key="1">
    <source>
        <dbReference type="ARBA" id="ARBA00022737"/>
    </source>
</evidence>
<feature type="domain" description="Death" evidence="5">
    <location>
        <begin position="591"/>
        <end position="683"/>
    </location>
</feature>
<evidence type="ECO:0000313" key="7">
    <source>
        <dbReference type="WBParaSite" id="PgB23_g017_t02"/>
    </source>
</evidence>
<dbReference type="InterPro" id="IPR000488">
    <property type="entry name" value="Death_dom"/>
</dbReference>
<keyword evidence="2 3" id="KW-0040">ANK repeat</keyword>
<feature type="repeat" description="ANK" evidence="3">
    <location>
        <begin position="434"/>
        <end position="466"/>
    </location>
</feature>